<dbReference type="Pfam" id="PF11211">
    <property type="entry name" value="DUF2997"/>
    <property type="match status" value="1"/>
</dbReference>
<evidence type="ECO:0008006" key="3">
    <source>
        <dbReference type="Google" id="ProtNLM"/>
    </source>
</evidence>
<dbReference type="AlphaFoldDB" id="M5PSX4"/>
<evidence type="ECO:0000313" key="2">
    <source>
        <dbReference type="Proteomes" id="UP000011922"/>
    </source>
</evidence>
<reference evidence="1 2" key="1">
    <citation type="journal article" date="2013" name="Genome Announc.">
        <title>Draft Genome Sequence for Desulfovibrio africanus Strain PCS.</title>
        <authorList>
            <person name="Brown S.D."/>
            <person name="Utturkar S.M."/>
            <person name="Arkin A.P."/>
            <person name="Deutschbauer A.M."/>
            <person name="Elias D.A."/>
            <person name="Hazen T.C."/>
            <person name="Chakraborty R."/>
        </authorList>
    </citation>
    <scope>NUCLEOTIDE SEQUENCE [LARGE SCALE GENOMIC DNA]</scope>
    <source>
        <strain evidence="1 2">PCS</strain>
    </source>
</reference>
<protein>
    <recommendedName>
        <fullName evidence="3">DUF2997 domain-containing protein</fullName>
    </recommendedName>
</protein>
<accession>M5PSX4</accession>
<proteinExistence type="predicted"/>
<dbReference type="InterPro" id="IPR021375">
    <property type="entry name" value="DUF2997"/>
</dbReference>
<dbReference type="EMBL" id="AOSV01000020">
    <property type="protein sequence ID" value="EMG37145.1"/>
    <property type="molecule type" value="Genomic_DNA"/>
</dbReference>
<dbReference type="Proteomes" id="UP000011922">
    <property type="component" value="Unassembled WGS sequence"/>
</dbReference>
<dbReference type="OrthoDB" id="5422807at2"/>
<gene>
    <name evidence="1" type="ORF">PCS_01981</name>
</gene>
<comment type="caution">
    <text evidence="1">The sequence shown here is derived from an EMBL/GenBank/DDBJ whole genome shotgun (WGS) entry which is preliminary data.</text>
</comment>
<name>M5PSX4_DESAF</name>
<dbReference type="RefSeq" id="WP_005986685.1">
    <property type="nucleotide sequence ID" value="NZ_AOSV01000020.1"/>
</dbReference>
<dbReference type="PATRIC" id="fig|1262666.3.peg.2007"/>
<organism evidence="1 2">
    <name type="scientific">Desulfocurvibacter africanus PCS</name>
    <dbReference type="NCBI Taxonomy" id="1262666"/>
    <lineage>
        <taxon>Bacteria</taxon>
        <taxon>Pseudomonadati</taxon>
        <taxon>Thermodesulfobacteriota</taxon>
        <taxon>Desulfovibrionia</taxon>
        <taxon>Desulfovibrionales</taxon>
        <taxon>Desulfovibrionaceae</taxon>
        <taxon>Desulfocurvibacter</taxon>
    </lineage>
</organism>
<evidence type="ECO:0000313" key="1">
    <source>
        <dbReference type="EMBL" id="EMG37145.1"/>
    </source>
</evidence>
<sequence>MKRQIVVDVSDSGEIQIETKGFTGQACLEDSKFLKDLLGHEISVQLCPSYYRKGKQVIKRHIPLCG</sequence>